<keyword evidence="7 10" id="KW-0472">Membrane</keyword>
<evidence type="ECO:0000256" key="13">
    <source>
        <dbReference type="SAM" id="SignalP"/>
    </source>
</evidence>
<protein>
    <submittedName>
        <fullName evidence="16">TonB-dependent receptor</fullName>
    </submittedName>
</protein>
<comment type="similarity">
    <text evidence="2 10 11">Belongs to the TonB-dependent receptor family.</text>
</comment>
<dbReference type="InterPro" id="IPR000531">
    <property type="entry name" value="Beta-barrel_TonB"/>
</dbReference>
<dbReference type="PANTHER" id="PTHR47234">
    <property type="match status" value="1"/>
</dbReference>
<dbReference type="Gene3D" id="2.40.170.20">
    <property type="entry name" value="TonB-dependent receptor, beta-barrel domain"/>
    <property type="match status" value="1"/>
</dbReference>
<dbReference type="InterPro" id="IPR036942">
    <property type="entry name" value="Beta-barrel_TonB_sf"/>
</dbReference>
<feature type="signal peptide" evidence="13">
    <location>
        <begin position="1"/>
        <end position="28"/>
    </location>
</feature>
<evidence type="ECO:0000256" key="5">
    <source>
        <dbReference type="ARBA" id="ARBA00022692"/>
    </source>
</evidence>
<name>A0A4R5W2J4_9BURK</name>
<feature type="domain" description="TonB-dependent receptor plug" evidence="15">
    <location>
        <begin position="58"/>
        <end position="178"/>
    </location>
</feature>
<dbReference type="PANTHER" id="PTHR47234:SF3">
    <property type="entry name" value="SECRETIN_TONB SHORT N-TERMINAL DOMAIN-CONTAINING PROTEIN"/>
    <property type="match status" value="1"/>
</dbReference>
<dbReference type="RefSeq" id="WP_133327433.1">
    <property type="nucleotide sequence ID" value="NZ_SMYL01000003.1"/>
</dbReference>
<dbReference type="GO" id="GO:0009279">
    <property type="term" value="C:cell outer membrane"/>
    <property type="evidence" value="ECO:0007669"/>
    <property type="project" value="UniProtKB-SubCell"/>
</dbReference>
<comment type="subcellular location">
    <subcellularLocation>
        <location evidence="1 10">Cell outer membrane</location>
        <topology evidence="1 10">Multi-pass membrane protein</topology>
    </subcellularLocation>
</comment>
<feature type="region of interest" description="Disordered" evidence="12">
    <location>
        <begin position="439"/>
        <end position="458"/>
    </location>
</feature>
<evidence type="ECO:0000256" key="1">
    <source>
        <dbReference type="ARBA" id="ARBA00004571"/>
    </source>
</evidence>
<dbReference type="OrthoDB" id="8530571at2"/>
<dbReference type="Proteomes" id="UP000294829">
    <property type="component" value="Unassembled WGS sequence"/>
</dbReference>
<evidence type="ECO:0000256" key="7">
    <source>
        <dbReference type="ARBA" id="ARBA00023136"/>
    </source>
</evidence>
<evidence type="ECO:0000259" key="15">
    <source>
        <dbReference type="Pfam" id="PF07715"/>
    </source>
</evidence>
<reference evidence="16 17" key="1">
    <citation type="submission" date="2019-03" db="EMBL/GenBank/DDBJ databases">
        <title>Sapientia aquatica gen. nov., sp. nov., isolated from a crater lake.</title>
        <authorList>
            <person name="Felfoldi T."/>
            <person name="Szabo A."/>
            <person name="Toth E."/>
            <person name="Schumann P."/>
            <person name="Keki Z."/>
            <person name="Marialigeti K."/>
            <person name="Mathe I."/>
        </authorList>
    </citation>
    <scope>NUCLEOTIDE SEQUENCE [LARGE SCALE GENOMIC DNA]</scope>
    <source>
        <strain evidence="16 17">SA-152</strain>
    </source>
</reference>
<evidence type="ECO:0000256" key="6">
    <source>
        <dbReference type="ARBA" id="ARBA00023077"/>
    </source>
</evidence>
<evidence type="ECO:0000256" key="4">
    <source>
        <dbReference type="ARBA" id="ARBA00022452"/>
    </source>
</evidence>
<gene>
    <name evidence="16" type="ORF">E2I14_08490</name>
</gene>
<evidence type="ECO:0000256" key="11">
    <source>
        <dbReference type="RuleBase" id="RU003357"/>
    </source>
</evidence>
<evidence type="ECO:0000256" key="3">
    <source>
        <dbReference type="ARBA" id="ARBA00022448"/>
    </source>
</evidence>
<dbReference type="InterPro" id="IPR039426">
    <property type="entry name" value="TonB-dep_rcpt-like"/>
</dbReference>
<keyword evidence="13" id="KW-0732">Signal</keyword>
<evidence type="ECO:0000256" key="12">
    <source>
        <dbReference type="SAM" id="MobiDB-lite"/>
    </source>
</evidence>
<keyword evidence="3 10" id="KW-0813">Transport</keyword>
<organism evidence="16 17">
    <name type="scientific">Sapientia aquatica</name>
    <dbReference type="NCBI Taxonomy" id="1549640"/>
    <lineage>
        <taxon>Bacteria</taxon>
        <taxon>Pseudomonadati</taxon>
        <taxon>Pseudomonadota</taxon>
        <taxon>Betaproteobacteria</taxon>
        <taxon>Burkholderiales</taxon>
        <taxon>Oxalobacteraceae</taxon>
        <taxon>Sapientia</taxon>
    </lineage>
</organism>
<dbReference type="Pfam" id="PF07715">
    <property type="entry name" value="Plug"/>
    <property type="match status" value="1"/>
</dbReference>
<dbReference type="Pfam" id="PF00593">
    <property type="entry name" value="TonB_dep_Rec_b-barrel"/>
    <property type="match status" value="1"/>
</dbReference>
<feature type="domain" description="TonB-dependent receptor-like beta-barrel" evidence="14">
    <location>
        <begin position="295"/>
        <end position="753"/>
    </location>
</feature>
<feature type="chain" id="PRO_5020684018" evidence="13">
    <location>
        <begin position="29"/>
        <end position="801"/>
    </location>
</feature>
<keyword evidence="5 10" id="KW-0812">Transmembrane</keyword>
<keyword evidence="9 10" id="KW-0998">Cell outer membrane</keyword>
<comment type="caution">
    <text evidence="16">The sequence shown here is derived from an EMBL/GenBank/DDBJ whole genome shotgun (WGS) entry which is preliminary data.</text>
</comment>
<dbReference type="PROSITE" id="PS52016">
    <property type="entry name" value="TONB_DEPENDENT_REC_3"/>
    <property type="match status" value="1"/>
</dbReference>
<keyword evidence="17" id="KW-1185">Reference proteome</keyword>
<evidence type="ECO:0000256" key="9">
    <source>
        <dbReference type="ARBA" id="ARBA00023237"/>
    </source>
</evidence>
<dbReference type="CDD" id="cd01347">
    <property type="entry name" value="ligand_gated_channel"/>
    <property type="match status" value="1"/>
</dbReference>
<evidence type="ECO:0000259" key="14">
    <source>
        <dbReference type="Pfam" id="PF00593"/>
    </source>
</evidence>
<accession>A0A4R5W2J4</accession>
<evidence type="ECO:0000313" key="16">
    <source>
        <dbReference type="EMBL" id="TDK66494.1"/>
    </source>
</evidence>
<proteinExistence type="inferred from homology"/>
<dbReference type="Gene3D" id="2.170.130.10">
    <property type="entry name" value="TonB-dependent receptor, plug domain"/>
    <property type="match status" value="1"/>
</dbReference>
<keyword evidence="4 10" id="KW-1134">Transmembrane beta strand</keyword>
<evidence type="ECO:0000256" key="2">
    <source>
        <dbReference type="ARBA" id="ARBA00009810"/>
    </source>
</evidence>
<evidence type="ECO:0000256" key="8">
    <source>
        <dbReference type="ARBA" id="ARBA00023170"/>
    </source>
</evidence>
<sequence length="801" mass="85770">MFTKKNNILAQSLALAGFAFLCAPLTQAADEPAIDTSANQAVQTVSIIGSRAKVRSLFDTDVPVDVFSAQDIERAASTGELGQLLQNLSPSINMPRASASGTSDTVRTIQLRGLAPDEVLILVNGKRWHANATMDQEGLFQGTVSVDLNTIPVSAIERIEVLRDGAGSQYGSDAIAGVINIVLKKAPQGTETYVSYGGNHTNFAPLNKKITDGQNLQVGANTGLKIGEKGYVRFGFDYQNKNGTNRAGPSADSSYNSTPADTALVGQVLFKSGDPQLYNTNLFYNAAAPISNDLELYSFATFNNRRAFGAGFFRWPGDPTNVLSVYPNGFAPVSVNESKDFGGALGVRGDVGEWNVDLSLRFGRNKFSYGLEHSINSSLDAASPTSFHLANFISGQQGINADAHRSFDDILPTPLNVAFGAELQRDTYVTEAGDAASYAVGPNTNGVPGAQGDPGLQPSDSVNLSRTNKSVYVDIDSDLTKSLLVGVAVRYSAIGDAGSKTTGKLSARYKFTPDFLIRGSVSNSFRAPELAQIGFRNTVLGFNSAGQLANVALVPSTDPLAQQQGASKLKPETSTNETLGLAYRLSSATNLTLDTYQIKIKDRISLSSAINTTDPTNPNLSAVNFLTNGLDTTTHGVDAVIQHELKLDGSKLNLTAAANYNHTALDYVRTGAGGEALFTDTTLYNLIHGTPSTKLVLSADWHVDQWDLTSRATRYGSFSVLAYDPTLPSFEFTPSWVLDVEAKYNLTKSTSIVVGSGNLTNRYPNRQTDPAYSYSGAFPYNFVSPVGMNGAYYYARLNYNF</sequence>
<dbReference type="SUPFAM" id="SSF56935">
    <property type="entry name" value="Porins"/>
    <property type="match status" value="1"/>
</dbReference>
<dbReference type="EMBL" id="SMYL01000003">
    <property type="protein sequence ID" value="TDK66494.1"/>
    <property type="molecule type" value="Genomic_DNA"/>
</dbReference>
<dbReference type="InterPro" id="IPR037066">
    <property type="entry name" value="Plug_dom_sf"/>
</dbReference>
<evidence type="ECO:0000313" key="17">
    <source>
        <dbReference type="Proteomes" id="UP000294829"/>
    </source>
</evidence>
<dbReference type="AlphaFoldDB" id="A0A4R5W2J4"/>
<evidence type="ECO:0000256" key="10">
    <source>
        <dbReference type="PROSITE-ProRule" id="PRU01360"/>
    </source>
</evidence>
<dbReference type="InterPro" id="IPR012910">
    <property type="entry name" value="Plug_dom"/>
</dbReference>
<keyword evidence="8 16" id="KW-0675">Receptor</keyword>
<keyword evidence="6 11" id="KW-0798">TonB box</keyword>